<evidence type="ECO:0000313" key="2">
    <source>
        <dbReference type="EMBL" id="MEB3510843.1"/>
    </source>
</evidence>
<accession>A0ABU6ATQ0</accession>
<feature type="region of interest" description="Disordered" evidence="1">
    <location>
        <begin position="38"/>
        <end position="81"/>
    </location>
</feature>
<organism evidence="2 3">
    <name type="scientific">Nocardia implantans</name>
    <dbReference type="NCBI Taxonomy" id="3108168"/>
    <lineage>
        <taxon>Bacteria</taxon>
        <taxon>Bacillati</taxon>
        <taxon>Actinomycetota</taxon>
        <taxon>Actinomycetes</taxon>
        <taxon>Mycobacteriales</taxon>
        <taxon>Nocardiaceae</taxon>
        <taxon>Nocardia</taxon>
    </lineage>
</organism>
<dbReference type="RefSeq" id="WP_195078750.1">
    <property type="nucleotide sequence ID" value="NZ_JAYESH010000005.1"/>
</dbReference>
<protein>
    <submittedName>
        <fullName evidence="2">Uncharacterized protein</fullName>
    </submittedName>
</protein>
<evidence type="ECO:0000313" key="3">
    <source>
        <dbReference type="Proteomes" id="UP001348098"/>
    </source>
</evidence>
<name>A0ABU6ATQ0_9NOCA</name>
<dbReference type="Proteomes" id="UP001348098">
    <property type="component" value="Unassembled WGS sequence"/>
</dbReference>
<dbReference type="EMBL" id="JAYKYQ010000004">
    <property type="protein sequence ID" value="MEB3510843.1"/>
    <property type="molecule type" value="Genomic_DNA"/>
</dbReference>
<evidence type="ECO:0000256" key="1">
    <source>
        <dbReference type="SAM" id="MobiDB-lite"/>
    </source>
</evidence>
<comment type="caution">
    <text evidence="2">The sequence shown here is derived from an EMBL/GenBank/DDBJ whole genome shotgun (WGS) entry which is preliminary data.</text>
</comment>
<reference evidence="2 3" key="1">
    <citation type="submission" date="2023-12" db="EMBL/GenBank/DDBJ databases">
        <title>novel species in genus Nocarida.</title>
        <authorList>
            <person name="Li Z."/>
        </authorList>
    </citation>
    <scope>NUCLEOTIDE SEQUENCE [LARGE SCALE GENOMIC DNA]</scope>
    <source>
        <strain evidence="2 3">CDC186</strain>
    </source>
</reference>
<gene>
    <name evidence="2" type="ORF">U3653_12510</name>
</gene>
<proteinExistence type="predicted"/>
<keyword evidence="3" id="KW-1185">Reference proteome</keyword>
<sequence length="278" mass="31770">MISLHESIDRLPRGEFREHEYRSRRVRWTTTFRVSGTAEFESGQVTPHTPPPWDDPNYWEDESDDNRRQDQSAAADRGGYAAGTERDTLTVAQKSALVSVKIGEDCLPTEVKISRNWKGSWEPSRYAESIMTAYKYALYERQLRYAESGSIPESTIPSLHDVAPALLRTRDTHDYQETFARLIGPVTYEAHGPGLTESDEPALTVTANERRIIAIRIDPRWAQSAEPFTIAHDIVACADRIRAMKPVFVRDPYLDREPEAEVSKRLAEHIRKLTENEI</sequence>